<dbReference type="PROSITE" id="PS50011">
    <property type="entry name" value="PROTEIN_KINASE_DOM"/>
    <property type="match status" value="1"/>
</dbReference>
<dbReference type="GO" id="GO:0005524">
    <property type="term" value="F:ATP binding"/>
    <property type="evidence" value="ECO:0007669"/>
    <property type="project" value="UniProtKB-UniRule"/>
</dbReference>
<evidence type="ECO:0000256" key="5">
    <source>
        <dbReference type="PROSITE-ProRule" id="PRU10141"/>
    </source>
</evidence>
<gene>
    <name evidence="8" type="ORF">KP509_28G020400</name>
</gene>
<dbReference type="SMART" id="SM00220">
    <property type="entry name" value="S_TKc"/>
    <property type="match status" value="1"/>
</dbReference>
<comment type="caution">
    <text evidence="8">The sequence shown here is derived from an EMBL/GenBank/DDBJ whole genome shotgun (WGS) entry which is preliminary data.</text>
</comment>
<keyword evidence="4 5" id="KW-0067">ATP-binding</keyword>
<evidence type="ECO:0000313" key="9">
    <source>
        <dbReference type="Proteomes" id="UP000825935"/>
    </source>
</evidence>
<proteinExistence type="inferred from homology"/>
<dbReference type="PANTHER" id="PTHR48011:SF5">
    <property type="entry name" value="PROTEIN KINASE DOMAIN-CONTAINING PROTEIN"/>
    <property type="match status" value="1"/>
</dbReference>
<name>A0A8T2RA85_CERRI</name>
<keyword evidence="1" id="KW-0808">Transferase</keyword>
<feature type="binding site" evidence="5">
    <location>
        <position position="92"/>
    </location>
    <ligand>
        <name>ATP</name>
        <dbReference type="ChEBI" id="CHEBI:30616"/>
    </ligand>
</feature>
<evidence type="ECO:0000256" key="1">
    <source>
        <dbReference type="ARBA" id="ARBA00022679"/>
    </source>
</evidence>
<evidence type="ECO:0000256" key="3">
    <source>
        <dbReference type="ARBA" id="ARBA00022777"/>
    </source>
</evidence>
<dbReference type="InterPro" id="IPR052751">
    <property type="entry name" value="Plant_MAPKKK"/>
</dbReference>
<dbReference type="Gene3D" id="1.10.510.10">
    <property type="entry name" value="Transferase(Phosphotransferase) domain 1"/>
    <property type="match status" value="1"/>
</dbReference>
<dbReference type="InterPro" id="IPR000719">
    <property type="entry name" value="Prot_kinase_dom"/>
</dbReference>
<dbReference type="OMA" id="IAIMVRI"/>
<evidence type="ECO:0000259" key="7">
    <source>
        <dbReference type="PROSITE" id="PS50011"/>
    </source>
</evidence>
<dbReference type="PANTHER" id="PTHR48011">
    <property type="entry name" value="CCR4-NOT TRANSCRIPTIONAL COMPLEX SUBUNIT CAF120-RELATED"/>
    <property type="match status" value="1"/>
</dbReference>
<dbReference type="AlphaFoldDB" id="A0A8T2RA85"/>
<protein>
    <recommendedName>
        <fullName evidence="7">Protein kinase domain-containing protein</fullName>
    </recommendedName>
</protein>
<evidence type="ECO:0000313" key="8">
    <source>
        <dbReference type="EMBL" id="KAH7293309.1"/>
    </source>
</evidence>
<dbReference type="SUPFAM" id="SSF56112">
    <property type="entry name" value="Protein kinase-like (PK-like)"/>
    <property type="match status" value="1"/>
</dbReference>
<dbReference type="InterPro" id="IPR008271">
    <property type="entry name" value="Ser/Thr_kinase_AS"/>
</dbReference>
<dbReference type="PROSITE" id="PS00107">
    <property type="entry name" value="PROTEIN_KINASE_ATP"/>
    <property type="match status" value="1"/>
</dbReference>
<keyword evidence="9" id="KW-1185">Reference proteome</keyword>
<accession>A0A8T2RA85</accession>
<evidence type="ECO:0000256" key="4">
    <source>
        <dbReference type="ARBA" id="ARBA00022840"/>
    </source>
</evidence>
<reference evidence="8" key="1">
    <citation type="submission" date="2021-08" db="EMBL/GenBank/DDBJ databases">
        <title>WGS assembly of Ceratopteris richardii.</title>
        <authorList>
            <person name="Marchant D.B."/>
            <person name="Chen G."/>
            <person name="Jenkins J."/>
            <person name="Shu S."/>
            <person name="Leebens-Mack J."/>
            <person name="Grimwood J."/>
            <person name="Schmutz J."/>
            <person name="Soltis P."/>
            <person name="Soltis D."/>
            <person name="Chen Z.-H."/>
        </authorList>
    </citation>
    <scope>NUCLEOTIDE SEQUENCE</scope>
    <source>
        <strain evidence="8">Whitten #5841</strain>
        <tissue evidence="8">Leaf</tissue>
    </source>
</reference>
<dbReference type="InterPro" id="IPR017441">
    <property type="entry name" value="Protein_kinase_ATP_BS"/>
</dbReference>
<dbReference type="CDD" id="cd06606">
    <property type="entry name" value="STKc_MAPKKK"/>
    <property type="match status" value="1"/>
</dbReference>
<dbReference type="InterPro" id="IPR011009">
    <property type="entry name" value="Kinase-like_dom_sf"/>
</dbReference>
<evidence type="ECO:0000256" key="2">
    <source>
        <dbReference type="ARBA" id="ARBA00022741"/>
    </source>
</evidence>
<dbReference type="PROSITE" id="PS00108">
    <property type="entry name" value="PROTEIN_KINASE_ST"/>
    <property type="match status" value="1"/>
</dbReference>
<dbReference type="GO" id="GO:0007165">
    <property type="term" value="P:signal transduction"/>
    <property type="evidence" value="ECO:0007669"/>
    <property type="project" value="TreeGrafter"/>
</dbReference>
<dbReference type="EMBL" id="CM035433">
    <property type="protein sequence ID" value="KAH7293309.1"/>
    <property type="molecule type" value="Genomic_DNA"/>
</dbReference>
<keyword evidence="6" id="KW-0723">Serine/threonine-protein kinase</keyword>
<dbReference type="Pfam" id="PF00069">
    <property type="entry name" value="Pkinase"/>
    <property type="match status" value="1"/>
</dbReference>
<comment type="similarity">
    <text evidence="6">Belongs to the protein kinase superfamily.</text>
</comment>
<dbReference type="OrthoDB" id="275301at2759"/>
<keyword evidence="3" id="KW-0418">Kinase</keyword>
<dbReference type="Proteomes" id="UP000825935">
    <property type="component" value="Chromosome 28"/>
</dbReference>
<evidence type="ECO:0000256" key="6">
    <source>
        <dbReference type="RuleBase" id="RU000304"/>
    </source>
</evidence>
<feature type="domain" description="Protein kinase" evidence="7">
    <location>
        <begin position="63"/>
        <end position="327"/>
    </location>
</feature>
<dbReference type="GO" id="GO:0004674">
    <property type="term" value="F:protein serine/threonine kinase activity"/>
    <property type="evidence" value="ECO:0007669"/>
    <property type="project" value="UniProtKB-KW"/>
</dbReference>
<keyword evidence="2 5" id="KW-0547">Nucleotide-binding</keyword>
<organism evidence="8 9">
    <name type="scientific">Ceratopteris richardii</name>
    <name type="common">Triangle waterfern</name>
    <dbReference type="NCBI Taxonomy" id="49495"/>
    <lineage>
        <taxon>Eukaryota</taxon>
        <taxon>Viridiplantae</taxon>
        <taxon>Streptophyta</taxon>
        <taxon>Embryophyta</taxon>
        <taxon>Tracheophyta</taxon>
        <taxon>Polypodiopsida</taxon>
        <taxon>Polypodiidae</taxon>
        <taxon>Polypodiales</taxon>
        <taxon>Pteridineae</taxon>
        <taxon>Pteridaceae</taxon>
        <taxon>Parkerioideae</taxon>
        <taxon>Ceratopteris</taxon>
    </lineage>
</organism>
<sequence>MYFPVRHIQCIACRSFTAFTASNLADESAAVSLSSFLLHVTAIHTHRMSSGQALHPSPTAPRWMPTHPLGFGSFGHVTLATNLEDGSLLAVKSVTGPSPSELLALQNEFHVLQSLQSPFVIRCLGADFSGNSNGAVQPASGYLFLEYMVGGSLADFLRQSGMRMRQEKHVRRFTRSILKGLAYLHEQGIVHCDIKSKNILVGPSGDVKIADFGAARRIGEEPLTPGTHLRGTPLWMAPEVAVGKVPTPASDIWSLGCTVVEMLRGTPPWGECVRSVAAALFKLGCTDEIPPLPVSISSEAEDFLIRCLRRDSTERWTAEQLLKHPFVSDGEELAEKDCYALNRIVGAEAFARLSQPSPRSTLDHAVFSDSEKMSEPSPRSTLDRFIFSNSESEWESNQPFTAGMALATPQRPTIIQEERWIVVRKRDGWSEQRLAPFMQAGAACHVMEKGCRASLAPAEFLISKRKLSRS</sequence>